<feature type="region of interest" description="Disordered" evidence="8">
    <location>
        <begin position="1"/>
        <end position="22"/>
    </location>
</feature>
<keyword evidence="2" id="KW-0677">Repeat</keyword>
<dbReference type="InterPro" id="IPR011990">
    <property type="entry name" value="TPR-like_helical_dom_sf"/>
</dbReference>
<dbReference type="GO" id="GO:0005524">
    <property type="term" value="F:ATP binding"/>
    <property type="evidence" value="ECO:0007669"/>
    <property type="project" value="UniProtKB-KW"/>
</dbReference>
<reference evidence="12 13" key="1">
    <citation type="journal article" date="2011" name="Science">
        <title>The Selaginella genome identifies genetic changes associated with the evolution of vascular plants.</title>
        <authorList>
            <person name="Banks J.A."/>
            <person name="Nishiyama T."/>
            <person name="Hasebe M."/>
            <person name="Bowman J.L."/>
            <person name="Gribskov M."/>
            <person name="dePamphilis C."/>
            <person name="Albert V.A."/>
            <person name="Aono N."/>
            <person name="Aoyama T."/>
            <person name="Ambrose B.A."/>
            <person name="Ashton N.W."/>
            <person name="Axtell M.J."/>
            <person name="Barker E."/>
            <person name="Barker M.S."/>
            <person name="Bennetzen J.L."/>
            <person name="Bonawitz N.D."/>
            <person name="Chapple C."/>
            <person name="Cheng C."/>
            <person name="Correa L.G."/>
            <person name="Dacre M."/>
            <person name="DeBarry J."/>
            <person name="Dreyer I."/>
            <person name="Elias M."/>
            <person name="Engstrom E.M."/>
            <person name="Estelle M."/>
            <person name="Feng L."/>
            <person name="Finet C."/>
            <person name="Floyd S.K."/>
            <person name="Frommer W.B."/>
            <person name="Fujita T."/>
            <person name="Gramzow L."/>
            <person name="Gutensohn M."/>
            <person name="Harholt J."/>
            <person name="Hattori M."/>
            <person name="Heyl A."/>
            <person name="Hirai T."/>
            <person name="Hiwatashi Y."/>
            <person name="Ishikawa M."/>
            <person name="Iwata M."/>
            <person name="Karol K.G."/>
            <person name="Koehler B."/>
            <person name="Kolukisaoglu U."/>
            <person name="Kubo M."/>
            <person name="Kurata T."/>
            <person name="Lalonde S."/>
            <person name="Li K."/>
            <person name="Li Y."/>
            <person name="Litt A."/>
            <person name="Lyons E."/>
            <person name="Manning G."/>
            <person name="Maruyama T."/>
            <person name="Michael T.P."/>
            <person name="Mikami K."/>
            <person name="Miyazaki S."/>
            <person name="Morinaga S."/>
            <person name="Murata T."/>
            <person name="Mueller-Roeber B."/>
            <person name="Nelson D.R."/>
            <person name="Obara M."/>
            <person name="Oguri Y."/>
            <person name="Olmstead R.G."/>
            <person name="Onodera N."/>
            <person name="Petersen B.L."/>
            <person name="Pils B."/>
            <person name="Prigge M."/>
            <person name="Rensing S.A."/>
            <person name="Riano-Pachon D.M."/>
            <person name="Roberts A.W."/>
            <person name="Sato Y."/>
            <person name="Scheller H.V."/>
            <person name="Schulz B."/>
            <person name="Schulz C."/>
            <person name="Shakirov E.V."/>
            <person name="Shibagaki N."/>
            <person name="Shinohara N."/>
            <person name="Shippen D.E."/>
            <person name="Soerensen I."/>
            <person name="Sotooka R."/>
            <person name="Sugimoto N."/>
            <person name="Sugita M."/>
            <person name="Sumikawa N."/>
            <person name="Tanurdzic M."/>
            <person name="Theissen G."/>
            <person name="Ulvskov P."/>
            <person name="Wakazuki S."/>
            <person name="Weng J.K."/>
            <person name="Willats W.W."/>
            <person name="Wipf D."/>
            <person name="Wolf P.G."/>
            <person name="Yang L."/>
            <person name="Zimmer A.D."/>
            <person name="Zhu Q."/>
            <person name="Mitros T."/>
            <person name="Hellsten U."/>
            <person name="Loque D."/>
            <person name="Otillar R."/>
            <person name="Salamov A."/>
            <person name="Schmutz J."/>
            <person name="Shapiro H."/>
            <person name="Lindquist E."/>
            <person name="Lucas S."/>
            <person name="Rokhsar D."/>
            <person name="Grigoriev I.V."/>
        </authorList>
    </citation>
    <scope>NUCLEOTIDE SEQUENCE [LARGE SCALE GENOMIC DNA]</scope>
</reference>
<dbReference type="SMART" id="SM00490">
    <property type="entry name" value="HELICc"/>
    <property type="match status" value="1"/>
</dbReference>
<keyword evidence="4" id="KW-0378">Hydrolase</keyword>
<feature type="compositionally biased region" description="Low complexity" evidence="8">
    <location>
        <begin position="796"/>
        <end position="810"/>
    </location>
</feature>
<dbReference type="Gene3D" id="2.20.70.10">
    <property type="match status" value="1"/>
</dbReference>
<feature type="compositionally biased region" description="Basic residues" evidence="8">
    <location>
        <begin position="640"/>
        <end position="658"/>
    </location>
</feature>
<accession>D8RGG6</accession>
<proteinExistence type="predicted"/>
<feature type="region of interest" description="Disordered" evidence="8">
    <location>
        <begin position="1168"/>
        <end position="1198"/>
    </location>
</feature>
<gene>
    <name evidence="12" type="ORF">SELMODRAFT_441099</name>
</gene>
<keyword evidence="5" id="KW-0347">Helicase</keyword>
<dbReference type="PANTHER" id="PTHR47958">
    <property type="entry name" value="ATP-DEPENDENT RNA HELICASE DBP3"/>
    <property type="match status" value="1"/>
</dbReference>
<feature type="region of interest" description="Disordered" evidence="8">
    <location>
        <begin position="735"/>
        <end position="810"/>
    </location>
</feature>
<name>D8RGG6_SELML</name>
<organism evidence="13">
    <name type="scientific">Selaginella moellendorffii</name>
    <name type="common">Spikemoss</name>
    <dbReference type="NCBI Taxonomy" id="88036"/>
    <lineage>
        <taxon>Eukaryota</taxon>
        <taxon>Viridiplantae</taxon>
        <taxon>Streptophyta</taxon>
        <taxon>Embryophyta</taxon>
        <taxon>Tracheophyta</taxon>
        <taxon>Lycopodiopsida</taxon>
        <taxon>Selaginellales</taxon>
        <taxon>Selaginellaceae</taxon>
        <taxon>Selaginella</taxon>
    </lineage>
</organism>
<evidence type="ECO:0000256" key="6">
    <source>
        <dbReference type="ARBA" id="ARBA00022840"/>
    </source>
</evidence>
<feature type="compositionally biased region" description="Gly residues" evidence="8">
    <location>
        <begin position="573"/>
        <end position="582"/>
    </location>
</feature>
<feature type="domain" description="WW" evidence="9">
    <location>
        <begin position="18"/>
        <end position="52"/>
    </location>
</feature>
<feature type="domain" description="Helicase C-terminal" evidence="11">
    <location>
        <begin position="413"/>
        <end position="558"/>
    </location>
</feature>
<feature type="region of interest" description="Disordered" evidence="8">
    <location>
        <begin position="565"/>
        <end position="586"/>
    </location>
</feature>
<feature type="repeat" description="PPR" evidence="7">
    <location>
        <begin position="979"/>
        <end position="1013"/>
    </location>
</feature>
<dbReference type="Pfam" id="PF00270">
    <property type="entry name" value="DEAD"/>
    <property type="match status" value="1"/>
</dbReference>
<dbReference type="Pfam" id="PF00397">
    <property type="entry name" value="WW"/>
    <property type="match status" value="1"/>
</dbReference>
<evidence type="ECO:0000256" key="5">
    <source>
        <dbReference type="ARBA" id="ARBA00022806"/>
    </source>
</evidence>
<evidence type="ECO:0000256" key="8">
    <source>
        <dbReference type="SAM" id="MobiDB-lite"/>
    </source>
</evidence>
<dbReference type="PROSITE" id="PS50020">
    <property type="entry name" value="WW_DOMAIN_2"/>
    <property type="match status" value="1"/>
</dbReference>
<dbReference type="SUPFAM" id="SSF51045">
    <property type="entry name" value="WW domain"/>
    <property type="match status" value="1"/>
</dbReference>
<feature type="domain" description="Helicase ATP-binding" evidence="10">
    <location>
        <begin position="222"/>
        <end position="385"/>
    </location>
</feature>
<dbReference type="InterPro" id="IPR036020">
    <property type="entry name" value="WW_dom_sf"/>
</dbReference>
<dbReference type="STRING" id="88036.D8RGG6"/>
<feature type="region of interest" description="Disordered" evidence="8">
    <location>
        <begin position="636"/>
        <end position="673"/>
    </location>
</feature>
<evidence type="ECO:0000256" key="3">
    <source>
        <dbReference type="ARBA" id="ARBA00022741"/>
    </source>
</evidence>
<dbReference type="EC" id="3.6.4.13" evidence="1"/>
<dbReference type="SMART" id="SM00487">
    <property type="entry name" value="DEXDc"/>
    <property type="match status" value="1"/>
</dbReference>
<feature type="compositionally biased region" description="Basic residues" evidence="8">
    <location>
        <begin position="744"/>
        <end position="754"/>
    </location>
</feature>
<dbReference type="Gene3D" id="3.40.50.300">
    <property type="entry name" value="P-loop containing nucleotide triphosphate hydrolases"/>
    <property type="match status" value="2"/>
</dbReference>
<evidence type="ECO:0000259" key="11">
    <source>
        <dbReference type="PROSITE" id="PS51194"/>
    </source>
</evidence>
<dbReference type="Gene3D" id="1.25.40.10">
    <property type="entry name" value="Tetratricopeptide repeat domain"/>
    <property type="match status" value="2"/>
</dbReference>
<dbReference type="InterPro" id="IPR011545">
    <property type="entry name" value="DEAD/DEAH_box_helicase_dom"/>
</dbReference>
<dbReference type="PROSITE" id="PS00039">
    <property type="entry name" value="DEAD_ATP_HELICASE"/>
    <property type="match status" value="1"/>
</dbReference>
<dbReference type="FunFam" id="3.40.50.300:FF:000008">
    <property type="entry name" value="ATP-dependent RNA helicase RhlB"/>
    <property type="match status" value="1"/>
</dbReference>
<dbReference type="PROSITE" id="PS51194">
    <property type="entry name" value="HELICASE_CTER"/>
    <property type="match status" value="1"/>
</dbReference>
<feature type="compositionally biased region" description="Acidic residues" evidence="8">
    <location>
        <begin position="1184"/>
        <end position="1198"/>
    </location>
</feature>
<sequence length="1198" mass="131194">MVAPVASTPGVHYAPEDPTLPPPWKALVDEETGYLYYWNTQSNETTYVKPVSSSGAPGFSVNGSTFQESSMANGHVNGSNGSLYGSKVAEQPKLAALSMFGGQSQVVNGGSNAALVPGALGGYKRNADNFDYNGRDAYKRPRTQTTASPFDVDSYRRQHEITIVGTNVPAPFITFESAGLPDEVLRERAKTYYVPYPSQMRYLLQNGAYVFFCLGVVQVLEAFGNTGSGKTLGYLLPAFMHLERRRNNPRSGPTVLVLAPTRELATQIHEEAVKFGRSSRITSTCVYGGASKGPQLRDIERGCDIVIATPGRLNDFLEMRRISLRQVSYLVLDEADRMLDMGFEPQIRKIVNEVPVQRQTLMYTATWPKEVRKIAGDLLMNPIQVNIGNTDDLAANKAITQCVEVVSPQDKARKLELILRTQEPGSKIIIFCSTKRMCDQLARSLRRDFGAVAIHGDKSQGERDWVLSQFKAGKSPVLVATDVAARGLDIKDIRVVINYDFPTGVEDYVHRIGRTGRAGATGLAHTFFAEQDGKYARDLIKVLEGANQKVPPELREMALRGGFGKPRHNRWESGGGRGGGGAPANSFYGNRRASSWGGGAAAATAPLARFPVANNGAIGFENGDVYRRGYGERISSGKRSYSRSRSRSPNARRSRGRSRSPPGGAHGRFPEGYGVANDGGSGWRGLCAFSSGVIRRISSYGASARYAAAAQNAAAVEEAAAGVSEEEGSAAAAAAAASIEEAKPKKKRAPRKKAEKVEEESPKSEEAKSTSKNEEKKKIEGEKKKKASEPVKSDDAAAPAKKSGDSPPMLKTLKTLKSIISKSSGDVEVLKKKLAEYEGPFSVAALERAMAGSSAEFALPLFRWATTRPEFCAESKAVHRFVTVLRNGEKLEEARAFIANELSDLPEVQRMAYSATYIGYINSKNNEKADEVLAEMTERGFTPHGSALNRLLLMRWDRDGVDGMLELQREHTARGWLLDAGGYNQLINGLCRADKMDEAVAELMESLDKGVVHHEGTFQVLIHALHSRDRLDDALKVADKMFSVLDVKTRCAPLKTFVHKLVENKRYDDAMRIFEQLIRATEPTDLKIVSLLCEAGELDRAVEVAELMRKHQVKYNLEFKVLVAKLCEAQRVEDARKVFDIMVEAGVSPDAETCTNLAMCSGKEVSKAVEKEEVEKEEEKAIDESFDENESESESNKA</sequence>
<dbReference type="SUPFAM" id="SSF52540">
    <property type="entry name" value="P-loop containing nucleoside triphosphate hydrolases"/>
    <property type="match status" value="1"/>
</dbReference>
<dbReference type="AlphaFoldDB" id="D8RGG6"/>
<dbReference type="InterPro" id="IPR014001">
    <property type="entry name" value="Helicase_ATP-bd"/>
</dbReference>
<keyword evidence="6" id="KW-0067">ATP-binding</keyword>
<dbReference type="Pfam" id="PF01535">
    <property type="entry name" value="PPR"/>
    <property type="match status" value="2"/>
</dbReference>
<dbReference type="GO" id="GO:0003724">
    <property type="term" value="F:RNA helicase activity"/>
    <property type="evidence" value="ECO:0000318"/>
    <property type="project" value="GO_Central"/>
</dbReference>
<dbReference type="Gramene" id="EFJ28593">
    <property type="protein sequence ID" value="EFJ28593"/>
    <property type="gene ID" value="SELMODRAFT_441099"/>
</dbReference>
<dbReference type="InterPro" id="IPR001650">
    <property type="entry name" value="Helicase_C-like"/>
</dbReference>
<evidence type="ECO:0000259" key="9">
    <source>
        <dbReference type="PROSITE" id="PS50020"/>
    </source>
</evidence>
<dbReference type="InterPro" id="IPR027417">
    <property type="entry name" value="P-loop_NTPase"/>
</dbReference>
<keyword evidence="13" id="KW-1185">Reference proteome</keyword>
<dbReference type="PROSITE" id="PS51192">
    <property type="entry name" value="HELICASE_ATP_BIND_1"/>
    <property type="match status" value="1"/>
</dbReference>
<protein>
    <recommendedName>
        <fullName evidence="1">RNA helicase</fullName>
        <ecNumber evidence="1">3.6.4.13</ecNumber>
    </recommendedName>
</protein>
<evidence type="ECO:0000313" key="13">
    <source>
        <dbReference type="Proteomes" id="UP000001514"/>
    </source>
</evidence>
<dbReference type="GO" id="GO:0003729">
    <property type="term" value="F:mRNA binding"/>
    <property type="evidence" value="ECO:0000318"/>
    <property type="project" value="GO_Central"/>
</dbReference>
<feature type="compositionally biased region" description="Basic and acidic residues" evidence="8">
    <location>
        <begin position="755"/>
        <end position="795"/>
    </location>
</feature>
<feature type="compositionally biased region" description="Basic and acidic residues" evidence="8">
    <location>
        <begin position="1168"/>
        <end position="1183"/>
    </location>
</feature>
<dbReference type="Proteomes" id="UP000001514">
    <property type="component" value="Unassembled WGS sequence"/>
</dbReference>
<dbReference type="eggNOG" id="KOG4197">
    <property type="taxonomic scope" value="Eukaryota"/>
</dbReference>
<dbReference type="PROSITE" id="PS51375">
    <property type="entry name" value="PPR"/>
    <property type="match status" value="2"/>
</dbReference>
<dbReference type="InParanoid" id="D8RGG6"/>
<evidence type="ECO:0000313" key="12">
    <source>
        <dbReference type="EMBL" id="EFJ28593.1"/>
    </source>
</evidence>
<dbReference type="NCBIfam" id="TIGR00756">
    <property type="entry name" value="PPR"/>
    <property type="match status" value="1"/>
</dbReference>
<evidence type="ECO:0000256" key="1">
    <source>
        <dbReference type="ARBA" id="ARBA00012552"/>
    </source>
</evidence>
<dbReference type="InterPro" id="IPR002885">
    <property type="entry name" value="PPR_rpt"/>
</dbReference>
<dbReference type="InterPro" id="IPR001202">
    <property type="entry name" value="WW_dom"/>
</dbReference>
<dbReference type="Pfam" id="PF00271">
    <property type="entry name" value="Helicase_C"/>
    <property type="match status" value="1"/>
</dbReference>
<dbReference type="CDD" id="cd00201">
    <property type="entry name" value="WW"/>
    <property type="match status" value="1"/>
</dbReference>
<dbReference type="CDD" id="cd18787">
    <property type="entry name" value="SF2_C_DEAD"/>
    <property type="match status" value="1"/>
</dbReference>
<evidence type="ECO:0000256" key="7">
    <source>
        <dbReference type="PROSITE-ProRule" id="PRU00708"/>
    </source>
</evidence>
<dbReference type="HOGENOM" id="CLU_271092_0_0_1"/>
<evidence type="ECO:0000256" key="4">
    <source>
        <dbReference type="ARBA" id="ARBA00022801"/>
    </source>
</evidence>
<dbReference type="EMBL" id="GL377579">
    <property type="protein sequence ID" value="EFJ28593.1"/>
    <property type="molecule type" value="Genomic_DNA"/>
</dbReference>
<feature type="repeat" description="PPR" evidence="7">
    <location>
        <begin position="1115"/>
        <end position="1149"/>
    </location>
</feature>
<dbReference type="GO" id="GO:0016787">
    <property type="term" value="F:hydrolase activity"/>
    <property type="evidence" value="ECO:0007669"/>
    <property type="project" value="UniProtKB-KW"/>
</dbReference>
<evidence type="ECO:0000256" key="2">
    <source>
        <dbReference type="ARBA" id="ARBA00022737"/>
    </source>
</evidence>
<dbReference type="KEGG" id="smo:SELMODRAFT_441099"/>
<dbReference type="SMART" id="SM00456">
    <property type="entry name" value="WW"/>
    <property type="match status" value="1"/>
</dbReference>
<keyword evidence="3" id="KW-0547">Nucleotide-binding</keyword>
<dbReference type="PROSITE" id="PS01159">
    <property type="entry name" value="WW_DOMAIN_1"/>
    <property type="match status" value="1"/>
</dbReference>
<dbReference type="eggNOG" id="KOG0331">
    <property type="taxonomic scope" value="Eukaryota"/>
</dbReference>
<evidence type="ECO:0000259" key="10">
    <source>
        <dbReference type="PROSITE" id="PS51192"/>
    </source>
</evidence>
<dbReference type="InterPro" id="IPR000629">
    <property type="entry name" value="RNA-helicase_DEAD-box_CS"/>
</dbReference>